<name>A0A1H9RK48_9ACTN</name>
<feature type="transmembrane region" description="Helical" evidence="1">
    <location>
        <begin position="37"/>
        <end position="55"/>
    </location>
</feature>
<feature type="domain" description="DUF218" evidence="2">
    <location>
        <begin position="175"/>
        <end position="323"/>
    </location>
</feature>
<gene>
    <name evidence="3" type="ORF">SAMN05443377_10788</name>
</gene>
<evidence type="ECO:0000313" key="3">
    <source>
        <dbReference type="EMBL" id="SER72319.1"/>
    </source>
</evidence>
<dbReference type="GO" id="GO:0043164">
    <property type="term" value="P:Gram-negative-bacterium-type cell wall biogenesis"/>
    <property type="evidence" value="ECO:0007669"/>
    <property type="project" value="TreeGrafter"/>
</dbReference>
<keyword evidence="1" id="KW-0472">Membrane</keyword>
<dbReference type="InterPro" id="IPR051599">
    <property type="entry name" value="Cell_Envelope_Assoc"/>
</dbReference>
<reference evidence="3 4" key="1">
    <citation type="submission" date="2016-10" db="EMBL/GenBank/DDBJ databases">
        <authorList>
            <person name="de Groot N.N."/>
        </authorList>
    </citation>
    <scope>NUCLEOTIDE SEQUENCE [LARGE SCALE GENOMIC DNA]</scope>
    <source>
        <strain evidence="3 4">DSM 16859</strain>
    </source>
</reference>
<dbReference type="OrthoDB" id="9782395at2"/>
<dbReference type="GO" id="GO:0000270">
    <property type="term" value="P:peptidoglycan metabolic process"/>
    <property type="evidence" value="ECO:0007669"/>
    <property type="project" value="TreeGrafter"/>
</dbReference>
<dbReference type="STRING" id="64702.SAMN05443377_10788"/>
<feature type="transmembrane region" description="Helical" evidence="1">
    <location>
        <begin position="61"/>
        <end position="94"/>
    </location>
</feature>
<proteinExistence type="predicted"/>
<protein>
    <submittedName>
        <fullName evidence="3">Uncharacterized SAM-binding protein YcdF, DUF218 family</fullName>
    </submittedName>
</protein>
<feature type="transmembrane region" description="Helical" evidence="1">
    <location>
        <begin position="6"/>
        <end position="25"/>
    </location>
</feature>
<dbReference type="Proteomes" id="UP000198815">
    <property type="component" value="Unassembled WGS sequence"/>
</dbReference>
<sequence>MASSDLVALLLAFAFAAASTTALLVSVRRDPRRLRCGILLLITVSALAILLHVLGNQLNPIAGAIGTFITGLVVLAVTLALLALPVLLIVDGIVTLVHEGPRSRPGLLALGTGLLIMALPFVAGYLIELGSAWSGTVAVLLLFLGLYLGGFLVVLGAQWVVRRVFGGRQKVPDPDVLLVLGSGLIGGKVPPLLATRLDRARELAAEEAVDGRAPLFLVSGGQGEDEPRSEAAAMAEYLRDHGVAPERILVEDASRNTRENLVNSTALLRERRIEGPVLAVTSSYHATRTDVLAADLGLGSIHVVGAPTAWFYAPGAFIREYLAILTYRWPLNICVAVASVLIIVILRFAT</sequence>
<dbReference type="Pfam" id="PF02698">
    <property type="entry name" value="DUF218"/>
    <property type="match status" value="1"/>
</dbReference>
<accession>A0A1H9RK48</accession>
<evidence type="ECO:0000256" key="1">
    <source>
        <dbReference type="SAM" id="Phobius"/>
    </source>
</evidence>
<dbReference type="GO" id="GO:0005886">
    <property type="term" value="C:plasma membrane"/>
    <property type="evidence" value="ECO:0007669"/>
    <property type="project" value="TreeGrafter"/>
</dbReference>
<evidence type="ECO:0000259" key="2">
    <source>
        <dbReference type="Pfam" id="PF02698"/>
    </source>
</evidence>
<dbReference type="AlphaFoldDB" id="A0A1H9RK48"/>
<dbReference type="InterPro" id="IPR014729">
    <property type="entry name" value="Rossmann-like_a/b/a_fold"/>
</dbReference>
<dbReference type="EMBL" id="FOGZ01000007">
    <property type="protein sequence ID" value="SER72319.1"/>
    <property type="molecule type" value="Genomic_DNA"/>
</dbReference>
<dbReference type="PANTHER" id="PTHR30336">
    <property type="entry name" value="INNER MEMBRANE PROTEIN, PROBABLE PERMEASE"/>
    <property type="match status" value="1"/>
</dbReference>
<keyword evidence="1" id="KW-1133">Transmembrane helix</keyword>
<feature type="transmembrane region" description="Helical" evidence="1">
    <location>
        <begin position="133"/>
        <end position="161"/>
    </location>
</feature>
<dbReference type="InterPro" id="IPR003848">
    <property type="entry name" value="DUF218"/>
</dbReference>
<feature type="transmembrane region" description="Helical" evidence="1">
    <location>
        <begin position="106"/>
        <end position="127"/>
    </location>
</feature>
<keyword evidence="4" id="KW-1185">Reference proteome</keyword>
<feature type="transmembrane region" description="Helical" evidence="1">
    <location>
        <begin position="329"/>
        <end position="349"/>
    </location>
</feature>
<dbReference type="PANTHER" id="PTHR30336:SF4">
    <property type="entry name" value="ENVELOPE BIOGENESIS FACTOR ELYC"/>
    <property type="match status" value="1"/>
</dbReference>
<evidence type="ECO:0000313" key="4">
    <source>
        <dbReference type="Proteomes" id="UP000198815"/>
    </source>
</evidence>
<dbReference type="Gene3D" id="3.40.50.620">
    <property type="entry name" value="HUPs"/>
    <property type="match status" value="1"/>
</dbReference>
<dbReference type="CDD" id="cd06259">
    <property type="entry name" value="YdcF-like"/>
    <property type="match status" value="1"/>
</dbReference>
<organism evidence="3 4">
    <name type="scientific">Propionibacterium cyclohexanicum</name>
    <dbReference type="NCBI Taxonomy" id="64702"/>
    <lineage>
        <taxon>Bacteria</taxon>
        <taxon>Bacillati</taxon>
        <taxon>Actinomycetota</taxon>
        <taxon>Actinomycetes</taxon>
        <taxon>Propionibacteriales</taxon>
        <taxon>Propionibacteriaceae</taxon>
        <taxon>Propionibacterium</taxon>
    </lineage>
</organism>
<keyword evidence="1" id="KW-0812">Transmembrane</keyword>
<dbReference type="RefSeq" id="WP_091968624.1">
    <property type="nucleotide sequence ID" value="NZ_FOGZ01000007.1"/>
</dbReference>